<organism evidence="1 2">
    <name type="scientific">Populus alba</name>
    <name type="common">White poplar</name>
    <dbReference type="NCBI Taxonomy" id="43335"/>
    <lineage>
        <taxon>Eukaryota</taxon>
        <taxon>Viridiplantae</taxon>
        <taxon>Streptophyta</taxon>
        <taxon>Embryophyta</taxon>
        <taxon>Tracheophyta</taxon>
        <taxon>Spermatophyta</taxon>
        <taxon>Magnoliopsida</taxon>
        <taxon>eudicotyledons</taxon>
        <taxon>Gunneridae</taxon>
        <taxon>Pentapetalae</taxon>
        <taxon>rosids</taxon>
        <taxon>fabids</taxon>
        <taxon>Malpighiales</taxon>
        <taxon>Salicaceae</taxon>
        <taxon>Saliceae</taxon>
        <taxon>Populus</taxon>
    </lineage>
</organism>
<sequence>MSRSHFFKHLSYTLVHHHRPSYLSPPLSVYKFPHRWKKPSSSSLFSKSPISSSSSSFPASPSTTTASESSAYLSVLIRCPKHVADSLSEALLCFGASSTSMDEDDDLDGSNEVCIDSIFPEFEDVGMCLSQAANSIGLKETPPFEVNLGDQYEWVRKTQETFHPVEVTEGLWIVPEWRSPPDVQATNIILNPGLAFGTGEHPTTKLCLLLLKKLIKGEEHFLDYGTGSGVLAIAALKFGAALSVGFDIEPQAIMSARHNATLNSIGPEKMQLHLVPGKTCSSLDGREDEMVKEQSCYGTGVISGTEKYDVVIANILLNPLLDLADHIVSYAKPRAVVGISGIISEQCSRIVDRYSMLLEDISVSEMDGWACIAEIKLSISSSRLSGPFSNFSLPLYFVELLKYNLVDQIKVLLEKHFPWALCLIFQLCHADYFPQSLIDFLGNKKYTFVGKEVRNDASKLMNDYGLNVGHCRDVAYWAASKHGGEEDFKKFGLKRLVLRFLKKELEKPLKITLSRWDRKELNYRQIKYACLDAFVSFKLGELLSKD</sequence>
<dbReference type="EMBL" id="RCHU02000011">
    <property type="protein sequence ID" value="KAL3576629.1"/>
    <property type="molecule type" value="Genomic_DNA"/>
</dbReference>
<accession>A0ACC4BDI6</accession>
<comment type="caution">
    <text evidence="1">The sequence shown here is derived from an EMBL/GenBank/DDBJ whole genome shotgun (WGS) entry which is preliminary data.</text>
</comment>
<evidence type="ECO:0000313" key="2">
    <source>
        <dbReference type="Proteomes" id="UP000309997"/>
    </source>
</evidence>
<evidence type="ECO:0000313" key="1">
    <source>
        <dbReference type="EMBL" id="KAL3576629.1"/>
    </source>
</evidence>
<keyword evidence="2" id="KW-1185">Reference proteome</keyword>
<name>A0ACC4BDI6_POPAL</name>
<protein>
    <submittedName>
        <fullName evidence="1">Uncharacterized protein</fullName>
    </submittedName>
</protein>
<reference evidence="1 2" key="1">
    <citation type="journal article" date="2024" name="Plant Biotechnol. J.">
        <title>Genome and CRISPR/Cas9 system of a widespread forest tree (Populus alba) in the world.</title>
        <authorList>
            <person name="Liu Y.J."/>
            <person name="Jiang P.F."/>
            <person name="Han X.M."/>
            <person name="Li X.Y."/>
            <person name="Wang H.M."/>
            <person name="Wang Y.J."/>
            <person name="Wang X.X."/>
            <person name="Zeng Q.Y."/>
        </authorList>
    </citation>
    <scope>NUCLEOTIDE SEQUENCE [LARGE SCALE GENOMIC DNA]</scope>
    <source>
        <strain evidence="2">cv. PAL-ZL1</strain>
    </source>
</reference>
<proteinExistence type="predicted"/>
<gene>
    <name evidence="1" type="ORF">D5086_021912</name>
</gene>
<dbReference type="Proteomes" id="UP000309997">
    <property type="component" value="Unassembled WGS sequence"/>
</dbReference>